<feature type="domain" description="CMP/dCMP-type deaminase" evidence="9">
    <location>
        <begin position="93"/>
        <end position="220"/>
    </location>
</feature>
<dbReference type="PANTHER" id="PTHR11079:SF202">
    <property type="entry name" value="TRNA-SPECIFIC ADENOSINE DEAMINASE"/>
    <property type="match status" value="1"/>
</dbReference>
<name>A0A2N9X6F6_9NEIS</name>
<dbReference type="InterPro" id="IPR016193">
    <property type="entry name" value="Cytidine_deaminase-like"/>
</dbReference>
<sequence>MNTLMTSPPLPHKTITILKQLDIHNVEDLQRRGPITTFLQLRNISTGTTERVLWQLIALAENCNVQSIGTEEKEYWRQQLKQHPPVAIFPAKEIMESWMRHALMAALQAQLLDEVPVGAVVVYKNNIIGLGYNRCITDHNVSHHAEIQALTEASQKQQNYRLQECDVYVTLEPCAMCASALIQARVHRVIYGAAEPKTGAAGSVIDLFADRRLNQHTAILGGVMESESRQILQQFFRKRRSSYLSIEDNSI</sequence>
<dbReference type="InterPro" id="IPR028883">
    <property type="entry name" value="tRNA_aden_deaminase"/>
</dbReference>
<dbReference type="CDD" id="cd01285">
    <property type="entry name" value="nucleoside_deaminase"/>
    <property type="match status" value="1"/>
</dbReference>
<evidence type="ECO:0000256" key="8">
    <source>
        <dbReference type="HAMAP-Rule" id="MF_00972"/>
    </source>
</evidence>
<reference evidence="10" key="1">
    <citation type="journal article" date="2017" name="MBio">
        <title>Type VI secretion-mediated competition in the bee gut microbiome.</title>
        <authorList>
            <person name="Steele M.I."/>
            <person name="Kwong W.K."/>
            <person name="Powell J.E."/>
            <person name="Whiteley M."/>
            <person name="Moran N.A."/>
        </authorList>
    </citation>
    <scope>NUCLEOTIDE SEQUENCE [LARGE SCALE GENOMIC DNA]</scope>
    <source>
        <strain evidence="10">WkB273</strain>
    </source>
</reference>
<dbReference type="PANTHER" id="PTHR11079">
    <property type="entry name" value="CYTOSINE DEAMINASE FAMILY MEMBER"/>
    <property type="match status" value="1"/>
</dbReference>
<dbReference type="PROSITE" id="PS51747">
    <property type="entry name" value="CYT_DCMP_DEAMINASES_2"/>
    <property type="match status" value="1"/>
</dbReference>
<evidence type="ECO:0000256" key="4">
    <source>
        <dbReference type="ARBA" id="ARBA00022723"/>
    </source>
</evidence>
<feature type="binding site" evidence="8">
    <location>
        <position position="177"/>
    </location>
    <ligand>
        <name>Zn(2+)</name>
        <dbReference type="ChEBI" id="CHEBI:29105"/>
        <note>catalytic</note>
    </ligand>
</feature>
<dbReference type="RefSeq" id="WP_100152626.1">
    <property type="nucleotide sequence ID" value="NZ_MEIL01000029.1"/>
</dbReference>
<feature type="binding site" evidence="8">
    <location>
        <position position="144"/>
    </location>
    <ligand>
        <name>Zn(2+)</name>
        <dbReference type="ChEBI" id="CHEBI:29105"/>
        <note>catalytic</note>
    </ligand>
</feature>
<dbReference type="InterPro" id="IPR016192">
    <property type="entry name" value="APOBEC/CMP_deaminase_Zn-bd"/>
</dbReference>
<evidence type="ECO:0000256" key="5">
    <source>
        <dbReference type="ARBA" id="ARBA00022801"/>
    </source>
</evidence>
<feature type="binding site" evidence="8">
    <location>
        <position position="174"/>
    </location>
    <ligand>
        <name>Zn(2+)</name>
        <dbReference type="ChEBI" id="CHEBI:29105"/>
        <note>catalytic</note>
    </ligand>
</feature>
<dbReference type="SUPFAM" id="SSF53927">
    <property type="entry name" value="Cytidine deaminase-like"/>
    <property type="match status" value="1"/>
</dbReference>
<proteinExistence type="inferred from homology"/>
<dbReference type="InterPro" id="IPR058535">
    <property type="entry name" value="MafB19-deam"/>
</dbReference>
<evidence type="ECO:0000259" key="9">
    <source>
        <dbReference type="PROSITE" id="PS51747"/>
    </source>
</evidence>
<dbReference type="Pfam" id="PF14437">
    <property type="entry name" value="MafB19-deam"/>
    <property type="match status" value="1"/>
</dbReference>
<keyword evidence="5 8" id="KW-0378">Hydrolase</keyword>
<evidence type="ECO:0000256" key="2">
    <source>
        <dbReference type="ARBA" id="ARBA00011738"/>
    </source>
</evidence>
<protein>
    <recommendedName>
        <fullName evidence="8">tRNA-specific adenosine deaminase</fullName>
        <ecNumber evidence="8">3.5.4.33</ecNumber>
    </recommendedName>
</protein>
<comment type="function">
    <text evidence="8">Catalyzes the deamination of adenosine to inosine at the wobble position 34 of tRNA(Arg2).</text>
</comment>
<evidence type="ECO:0000313" key="11">
    <source>
        <dbReference type="Proteomes" id="UP000230202"/>
    </source>
</evidence>
<evidence type="ECO:0000256" key="1">
    <source>
        <dbReference type="ARBA" id="ARBA00010669"/>
    </source>
</evidence>
<dbReference type="InterPro" id="IPR007077">
    <property type="entry name" value="TfoX_C"/>
</dbReference>
<dbReference type="PROSITE" id="PS00903">
    <property type="entry name" value="CYT_DCMP_DEAMINASES_1"/>
    <property type="match status" value="1"/>
</dbReference>
<comment type="caution">
    <text evidence="10">The sequence shown here is derived from an EMBL/GenBank/DDBJ whole genome shotgun (WGS) entry which is preliminary data.</text>
</comment>
<organism evidence="10 11">
    <name type="scientific">Snodgrassella alvi</name>
    <dbReference type="NCBI Taxonomy" id="1196083"/>
    <lineage>
        <taxon>Bacteria</taxon>
        <taxon>Pseudomonadati</taxon>
        <taxon>Pseudomonadota</taxon>
        <taxon>Betaproteobacteria</taxon>
        <taxon>Neisseriales</taxon>
        <taxon>Neisseriaceae</taxon>
        <taxon>Snodgrassella</taxon>
    </lineage>
</organism>
<dbReference type="FunFam" id="3.40.140.10:FF:000005">
    <property type="entry name" value="tRNA-specific adenosine deaminase"/>
    <property type="match status" value="1"/>
</dbReference>
<dbReference type="Gene3D" id="3.40.140.10">
    <property type="entry name" value="Cytidine Deaminase, domain 2"/>
    <property type="match status" value="1"/>
</dbReference>
<evidence type="ECO:0000256" key="3">
    <source>
        <dbReference type="ARBA" id="ARBA00022694"/>
    </source>
</evidence>
<dbReference type="GO" id="GO:0008270">
    <property type="term" value="F:zinc ion binding"/>
    <property type="evidence" value="ECO:0007669"/>
    <property type="project" value="UniProtKB-UniRule"/>
</dbReference>
<keyword evidence="3 8" id="KW-0819">tRNA processing</keyword>
<comment type="similarity">
    <text evidence="1">Belongs to the cytidine and deoxycytidylate deaminase family. ADAT2 subfamily.</text>
</comment>
<comment type="subunit">
    <text evidence="2 8">Homodimer.</text>
</comment>
<dbReference type="EC" id="3.5.4.33" evidence="8"/>
<dbReference type="NCBIfam" id="NF008113">
    <property type="entry name" value="PRK10860.1"/>
    <property type="match status" value="1"/>
</dbReference>
<dbReference type="Proteomes" id="UP000230202">
    <property type="component" value="Unassembled WGS sequence"/>
</dbReference>
<dbReference type="Gene3D" id="1.10.150.20">
    <property type="entry name" value="5' to 3' exonuclease, C-terminal subdomain"/>
    <property type="match status" value="1"/>
</dbReference>
<accession>A0A2N9X6F6</accession>
<evidence type="ECO:0000256" key="7">
    <source>
        <dbReference type="ARBA" id="ARBA00048045"/>
    </source>
</evidence>
<dbReference type="EMBL" id="MEIL01000029">
    <property type="protein sequence ID" value="PIT38759.1"/>
    <property type="molecule type" value="Genomic_DNA"/>
</dbReference>
<dbReference type="GO" id="GO:0002100">
    <property type="term" value="P:tRNA wobble adenosine to inosine editing"/>
    <property type="evidence" value="ECO:0007669"/>
    <property type="project" value="UniProtKB-UniRule"/>
</dbReference>
<keyword evidence="4 8" id="KW-0479">Metal-binding</keyword>
<dbReference type="GO" id="GO:0052717">
    <property type="term" value="F:tRNA-specific adenosine-34 deaminase activity"/>
    <property type="evidence" value="ECO:0007669"/>
    <property type="project" value="UniProtKB-UniRule"/>
</dbReference>
<comment type="catalytic activity">
    <reaction evidence="7 8">
        <text>adenosine(34) in tRNA + H2O + H(+) = inosine(34) in tRNA + NH4(+)</text>
        <dbReference type="Rhea" id="RHEA:43168"/>
        <dbReference type="Rhea" id="RHEA-COMP:10373"/>
        <dbReference type="Rhea" id="RHEA-COMP:10374"/>
        <dbReference type="ChEBI" id="CHEBI:15377"/>
        <dbReference type="ChEBI" id="CHEBI:15378"/>
        <dbReference type="ChEBI" id="CHEBI:28938"/>
        <dbReference type="ChEBI" id="CHEBI:74411"/>
        <dbReference type="ChEBI" id="CHEBI:82852"/>
        <dbReference type="EC" id="3.5.4.33"/>
    </reaction>
</comment>
<dbReference type="Pfam" id="PF04994">
    <property type="entry name" value="TfoX_C"/>
    <property type="match status" value="1"/>
</dbReference>
<dbReference type="AlphaFoldDB" id="A0A2N9X6F6"/>
<keyword evidence="11" id="KW-1185">Reference proteome</keyword>
<dbReference type="InterPro" id="IPR002125">
    <property type="entry name" value="CMP_dCMP_dom"/>
</dbReference>
<evidence type="ECO:0000313" key="10">
    <source>
        <dbReference type="EMBL" id="PIT38759.1"/>
    </source>
</evidence>
<gene>
    <name evidence="8" type="primary">tadA</name>
    <name evidence="10" type="ORF">BHC54_09665</name>
</gene>
<comment type="cofactor">
    <cofactor evidence="8">
        <name>Zn(2+)</name>
        <dbReference type="ChEBI" id="CHEBI:29105"/>
    </cofactor>
    <text evidence="8">Binds 1 zinc ion per subunit.</text>
</comment>
<keyword evidence="6 8" id="KW-0862">Zinc</keyword>
<dbReference type="HAMAP" id="MF_00972">
    <property type="entry name" value="tRNA_aden_deaminase"/>
    <property type="match status" value="1"/>
</dbReference>
<evidence type="ECO:0000256" key="6">
    <source>
        <dbReference type="ARBA" id="ARBA00022833"/>
    </source>
</evidence>
<feature type="active site" description="Proton donor" evidence="8">
    <location>
        <position position="146"/>
    </location>
</feature>